<dbReference type="PANTHER" id="PTHR43675">
    <property type="entry name" value="ARSENITE METHYLTRANSFERASE"/>
    <property type="match status" value="1"/>
</dbReference>
<dbReference type="AlphaFoldDB" id="A0A327M8V9"/>
<dbReference type="Gene3D" id="3.40.50.150">
    <property type="entry name" value="Vaccinia Virus protein VP39"/>
    <property type="match status" value="1"/>
</dbReference>
<dbReference type="InterPro" id="IPR026669">
    <property type="entry name" value="Arsenite_MeTrfase-like"/>
</dbReference>
<keyword evidence="3" id="KW-0175">Coiled coil</keyword>
<evidence type="ECO:0000256" key="1">
    <source>
        <dbReference type="ARBA" id="ARBA00022679"/>
    </source>
</evidence>
<dbReference type="SUPFAM" id="SSF53335">
    <property type="entry name" value="S-adenosyl-L-methionine-dependent methyltransferases"/>
    <property type="match status" value="1"/>
</dbReference>
<evidence type="ECO:0000259" key="5">
    <source>
        <dbReference type="Pfam" id="PF08241"/>
    </source>
</evidence>
<dbReference type="Pfam" id="PF08241">
    <property type="entry name" value="Methyltransf_11"/>
    <property type="match status" value="1"/>
</dbReference>
<sequence>MRNIRALGRAAALRFCPPYRRLNDVLRETIQRSAALEQARAALAAEHAALLQRNAELLRQSTTLQPAGAPLDAERTGLQAACATLEARQAALEAECAMLREPVRIRITRGEQSWSIDPAAFETFGFEDGDLLQVTPIEKAAGFPVTWGDVNVTVPSHAIRVPARYGLFEFEGFRIPVHLISLTGAGPETFGWMGQRHVELYDRFTGLAPDMTLLEVGCGIGRDALQFLKLLDATGRYIGIDVTRDSILWCQNNITPRHLNFTFHHFDAENELYNPHGRKRSMDFALPVPDGSVDRIFLASVFTHLFEEEVLHYMREFARVLKPDGKVYASFFLHTPEALAAARRAGTTGWAAKFDIPLSDGVYANDPVYPRGAVAFTDAAMRRLIAQAGLRLARPYLKGGWSGLHADSDDGQDVAILMRAADRQQAPRSDGTAAPSSLAAEAQGR</sequence>
<dbReference type="InterPro" id="IPR013216">
    <property type="entry name" value="Methyltransf_11"/>
</dbReference>
<dbReference type="InterPro" id="IPR029063">
    <property type="entry name" value="SAM-dependent_MTases_sf"/>
</dbReference>
<organism evidence="6 7">
    <name type="scientific">Roseicella frigidaeris</name>
    <dbReference type="NCBI Taxonomy" id="2230885"/>
    <lineage>
        <taxon>Bacteria</taxon>
        <taxon>Pseudomonadati</taxon>
        <taxon>Pseudomonadota</taxon>
        <taxon>Alphaproteobacteria</taxon>
        <taxon>Acetobacterales</taxon>
        <taxon>Roseomonadaceae</taxon>
        <taxon>Roseicella</taxon>
    </lineage>
</organism>
<dbReference type="OrthoDB" id="1853779at2"/>
<reference evidence="7" key="1">
    <citation type="submission" date="2018-06" db="EMBL/GenBank/DDBJ databases">
        <authorList>
            <person name="Khan S.A."/>
        </authorList>
    </citation>
    <scope>NUCLEOTIDE SEQUENCE [LARGE SCALE GENOMIC DNA]</scope>
    <source>
        <strain evidence="7">DB-1506</strain>
    </source>
</reference>
<evidence type="ECO:0000313" key="6">
    <source>
        <dbReference type="EMBL" id="RAI58762.1"/>
    </source>
</evidence>
<feature type="region of interest" description="Disordered" evidence="4">
    <location>
        <begin position="419"/>
        <end position="445"/>
    </location>
</feature>
<feature type="domain" description="Methyltransferase type 11" evidence="5">
    <location>
        <begin position="214"/>
        <end position="328"/>
    </location>
</feature>
<evidence type="ECO:0000313" key="7">
    <source>
        <dbReference type="Proteomes" id="UP000249065"/>
    </source>
</evidence>
<keyword evidence="1" id="KW-0808">Transferase</keyword>
<proteinExistence type="predicted"/>
<comment type="caution">
    <text evidence="6">The sequence shown here is derived from an EMBL/GenBank/DDBJ whole genome shotgun (WGS) entry which is preliminary data.</text>
</comment>
<evidence type="ECO:0000256" key="2">
    <source>
        <dbReference type="ARBA" id="ARBA00022691"/>
    </source>
</evidence>
<dbReference type="PANTHER" id="PTHR43675:SF8">
    <property type="entry name" value="ARSENITE METHYLTRANSFERASE"/>
    <property type="match status" value="1"/>
</dbReference>
<keyword evidence="7" id="KW-1185">Reference proteome</keyword>
<name>A0A327M8V9_9PROT</name>
<dbReference type="Proteomes" id="UP000249065">
    <property type="component" value="Unassembled WGS sequence"/>
</dbReference>
<dbReference type="EMBL" id="QLIX01000007">
    <property type="protein sequence ID" value="RAI58762.1"/>
    <property type="molecule type" value="Genomic_DNA"/>
</dbReference>
<dbReference type="CDD" id="cd02440">
    <property type="entry name" value="AdoMet_MTases"/>
    <property type="match status" value="1"/>
</dbReference>
<accession>A0A327M8V9</accession>
<dbReference type="RefSeq" id="WP_111469969.1">
    <property type="nucleotide sequence ID" value="NZ_QLIX01000007.1"/>
</dbReference>
<evidence type="ECO:0000256" key="3">
    <source>
        <dbReference type="SAM" id="Coils"/>
    </source>
</evidence>
<evidence type="ECO:0000256" key="4">
    <source>
        <dbReference type="SAM" id="MobiDB-lite"/>
    </source>
</evidence>
<keyword evidence="2" id="KW-0949">S-adenosyl-L-methionine</keyword>
<protein>
    <recommendedName>
        <fullName evidence="5">Methyltransferase type 11 domain-containing protein</fullName>
    </recommendedName>
</protein>
<dbReference type="GO" id="GO:0008757">
    <property type="term" value="F:S-adenosylmethionine-dependent methyltransferase activity"/>
    <property type="evidence" value="ECO:0007669"/>
    <property type="project" value="InterPro"/>
</dbReference>
<gene>
    <name evidence="6" type="ORF">DOO78_11815</name>
</gene>
<feature type="coiled-coil region" evidence="3">
    <location>
        <begin position="19"/>
        <end position="95"/>
    </location>
</feature>